<comment type="caution">
    <text evidence="3">The sequence shown here is derived from an EMBL/GenBank/DDBJ whole genome shotgun (WGS) entry which is preliminary data.</text>
</comment>
<dbReference type="SUPFAM" id="SSF49265">
    <property type="entry name" value="Fibronectin type III"/>
    <property type="match status" value="1"/>
</dbReference>
<keyword evidence="1" id="KW-1133">Transmembrane helix</keyword>
<feature type="transmembrane region" description="Helical" evidence="1">
    <location>
        <begin position="273"/>
        <end position="297"/>
    </location>
</feature>
<dbReference type="PANTHER" id="PTHR23278:SF19">
    <property type="entry name" value="OBSCURIN"/>
    <property type="match status" value="1"/>
</dbReference>
<dbReference type="OrthoDB" id="10048737at2759"/>
<accession>A0A4C1VRR8</accession>
<evidence type="ECO:0000313" key="4">
    <source>
        <dbReference type="Proteomes" id="UP000299102"/>
    </source>
</evidence>
<evidence type="ECO:0000259" key="2">
    <source>
        <dbReference type="PROSITE" id="PS50835"/>
    </source>
</evidence>
<dbReference type="EMBL" id="BGZK01000392">
    <property type="protein sequence ID" value="GBP41067.1"/>
    <property type="molecule type" value="Genomic_DNA"/>
</dbReference>
<dbReference type="STRING" id="151549.A0A4C1VRR8"/>
<dbReference type="PROSITE" id="PS50835">
    <property type="entry name" value="IG_LIKE"/>
    <property type="match status" value="1"/>
</dbReference>
<organism evidence="3 4">
    <name type="scientific">Eumeta variegata</name>
    <name type="common">Bagworm moth</name>
    <name type="synonym">Eumeta japonica</name>
    <dbReference type="NCBI Taxonomy" id="151549"/>
    <lineage>
        <taxon>Eukaryota</taxon>
        <taxon>Metazoa</taxon>
        <taxon>Ecdysozoa</taxon>
        <taxon>Arthropoda</taxon>
        <taxon>Hexapoda</taxon>
        <taxon>Insecta</taxon>
        <taxon>Pterygota</taxon>
        <taxon>Neoptera</taxon>
        <taxon>Endopterygota</taxon>
        <taxon>Lepidoptera</taxon>
        <taxon>Glossata</taxon>
        <taxon>Ditrysia</taxon>
        <taxon>Tineoidea</taxon>
        <taxon>Psychidae</taxon>
        <taxon>Oiketicinae</taxon>
        <taxon>Eumeta</taxon>
    </lineage>
</organism>
<dbReference type="CDD" id="cd00096">
    <property type="entry name" value="Ig"/>
    <property type="match status" value="1"/>
</dbReference>
<dbReference type="InterPro" id="IPR036116">
    <property type="entry name" value="FN3_sf"/>
</dbReference>
<dbReference type="SUPFAM" id="SSF48726">
    <property type="entry name" value="Immunoglobulin"/>
    <property type="match status" value="2"/>
</dbReference>
<evidence type="ECO:0000256" key="1">
    <source>
        <dbReference type="SAM" id="Phobius"/>
    </source>
</evidence>
<reference evidence="3 4" key="1">
    <citation type="journal article" date="2019" name="Commun. Biol.">
        <title>The bagworm genome reveals a unique fibroin gene that provides high tensile strength.</title>
        <authorList>
            <person name="Kono N."/>
            <person name="Nakamura H."/>
            <person name="Ohtoshi R."/>
            <person name="Tomita M."/>
            <person name="Numata K."/>
            <person name="Arakawa K."/>
        </authorList>
    </citation>
    <scope>NUCLEOTIDE SEQUENCE [LARGE SCALE GENOMIC DNA]</scope>
</reference>
<name>A0A4C1VRR8_EUMVA</name>
<dbReference type="Gene3D" id="2.60.40.10">
    <property type="entry name" value="Immunoglobulins"/>
    <property type="match status" value="2"/>
</dbReference>
<feature type="domain" description="Ig-like" evidence="2">
    <location>
        <begin position="61"/>
        <end position="164"/>
    </location>
</feature>
<dbReference type="PANTHER" id="PTHR23278">
    <property type="entry name" value="SIDESTEP PROTEIN"/>
    <property type="match status" value="1"/>
</dbReference>
<dbReference type="InterPro" id="IPR007110">
    <property type="entry name" value="Ig-like_dom"/>
</dbReference>
<gene>
    <name evidence="3" type="primary">Lac</name>
    <name evidence="3" type="ORF">EVAR_32888_1</name>
</gene>
<evidence type="ECO:0000313" key="3">
    <source>
        <dbReference type="EMBL" id="GBP41067.1"/>
    </source>
</evidence>
<dbReference type="Pfam" id="PF13927">
    <property type="entry name" value="Ig_3"/>
    <property type="match status" value="1"/>
</dbReference>
<proteinExistence type="predicted"/>
<keyword evidence="1" id="KW-0472">Membrane</keyword>
<keyword evidence="1" id="KW-0812">Transmembrane</keyword>
<keyword evidence="4" id="KW-1185">Reference proteome</keyword>
<sequence>MLNFKLPQSQLKFTLCGTLLTFKANSVIIGNTNLALRNISKKQAGAYTCTASNVEGDGRSPPLHLQVVYRPICRLREPRPLGAALLEPATVRCEVDAYPPPHAFEWTLNNTATSVKVDPDRFTVEAKQGVSVLTYTPASDADYGTLACRATNLAGQQTEPCIYTLLPATRPSPPSNCTVYNLTDDSMDLLCFPGYDGGLHCVYIVEVWAQEGLVVNASSDTALWNLRNLGADRQLRLMVYAANLRGRSDHLKFNIETASRLPPRTEAQAAWEVSWALGGVLGAAGTVAIILCLALVATRLRHRARDYEGCVRPLSLFYSDASADGVEERSLVPRSRSHAQLRRNATMSHAFSCVQPVFIDL</sequence>
<protein>
    <submittedName>
        <fullName evidence="3">Lachesin</fullName>
    </submittedName>
</protein>
<dbReference type="InterPro" id="IPR036179">
    <property type="entry name" value="Ig-like_dom_sf"/>
</dbReference>
<dbReference type="InterPro" id="IPR013783">
    <property type="entry name" value="Ig-like_fold"/>
</dbReference>
<dbReference type="AlphaFoldDB" id="A0A4C1VRR8"/>
<dbReference type="Proteomes" id="UP000299102">
    <property type="component" value="Unassembled WGS sequence"/>
</dbReference>